<feature type="region of interest" description="Disordered" evidence="1">
    <location>
        <begin position="94"/>
        <end position="115"/>
    </location>
</feature>
<evidence type="ECO:0000313" key="2">
    <source>
        <dbReference type="EMBL" id="KFI57451.1"/>
    </source>
</evidence>
<reference evidence="2 3" key="1">
    <citation type="submission" date="2014-03" db="EMBL/GenBank/DDBJ databases">
        <title>Genomics of Bifidobacteria.</title>
        <authorList>
            <person name="Ventura M."/>
            <person name="Milani C."/>
            <person name="Lugli G.A."/>
        </authorList>
    </citation>
    <scope>NUCLEOTIDE SEQUENCE [LARGE SCALE GENOMIC DNA]</scope>
    <source>
        <strain evidence="2 3">LMG 10510</strain>
    </source>
</reference>
<sequence>MTTINLGEWEVFDPSHQRQDKWQALKVLEEASELVSGAKLTINRSDAGYAAMASHNTLAYDVADLLQTIVNLCAAFNITEDDLACAQEECNLKNTERGMFQPGPRTHMHREEDNE</sequence>
<proteinExistence type="predicted"/>
<keyword evidence="3" id="KW-1185">Reference proteome</keyword>
<dbReference type="OrthoDB" id="3183959at2"/>
<evidence type="ECO:0000313" key="3">
    <source>
        <dbReference type="Proteomes" id="UP000028995"/>
    </source>
</evidence>
<evidence type="ECO:0000256" key="1">
    <source>
        <dbReference type="SAM" id="MobiDB-lite"/>
    </source>
</evidence>
<comment type="caution">
    <text evidence="2">The sequence shown here is derived from an EMBL/GenBank/DDBJ whole genome shotgun (WGS) entry which is preliminary data.</text>
</comment>
<dbReference type="EMBL" id="JGYU01000005">
    <property type="protein sequence ID" value="KFI57451.1"/>
    <property type="molecule type" value="Genomic_DNA"/>
</dbReference>
<name>A0A087AFA1_9BIFI</name>
<accession>A0A087AFA1</accession>
<dbReference type="Proteomes" id="UP000028995">
    <property type="component" value="Unassembled WGS sequence"/>
</dbReference>
<protein>
    <submittedName>
        <fullName evidence="2">Uncharacterized protein</fullName>
    </submittedName>
</protein>
<dbReference type="SUPFAM" id="SSF101386">
    <property type="entry name" value="all-alpha NTP pyrophosphatases"/>
    <property type="match status" value="1"/>
</dbReference>
<organism evidence="2 3">
    <name type="scientific">Bifidobacterium choerinum</name>
    <dbReference type="NCBI Taxonomy" id="35760"/>
    <lineage>
        <taxon>Bacteria</taxon>
        <taxon>Bacillati</taxon>
        <taxon>Actinomycetota</taxon>
        <taxon>Actinomycetes</taxon>
        <taxon>Bifidobacteriales</taxon>
        <taxon>Bifidobacteriaceae</taxon>
        <taxon>Bifidobacterium</taxon>
    </lineage>
</organism>
<gene>
    <name evidence="2" type="ORF">BCHO_0870</name>
</gene>
<dbReference type="AlphaFoldDB" id="A0A087AFA1"/>
<dbReference type="eggNOG" id="ENOG5030V8U">
    <property type="taxonomic scope" value="Bacteria"/>
</dbReference>
<dbReference type="STRING" id="35760.BCHO_0870"/>
<dbReference type="RefSeq" id="WP_034256245.1">
    <property type="nucleotide sequence ID" value="NZ_JGYU01000005.1"/>
</dbReference>